<organism evidence="2 3">
    <name type="scientific">Spiroplasma taiwanense CT-1</name>
    <dbReference type="NCBI Taxonomy" id="1276220"/>
    <lineage>
        <taxon>Bacteria</taxon>
        <taxon>Bacillati</taxon>
        <taxon>Mycoplasmatota</taxon>
        <taxon>Mollicutes</taxon>
        <taxon>Entomoplasmatales</taxon>
        <taxon>Spiroplasmataceae</taxon>
        <taxon>Spiroplasma</taxon>
    </lineage>
</organism>
<dbReference type="PATRIC" id="fig|1276220.3.peg.797"/>
<dbReference type="HOGENOM" id="CLU_032293_0_0_14"/>
<proteinExistence type="predicted"/>
<keyword evidence="1" id="KW-1133">Transmembrane helix</keyword>
<feature type="transmembrane region" description="Helical" evidence="1">
    <location>
        <begin position="158"/>
        <end position="178"/>
    </location>
</feature>
<feature type="transmembrane region" description="Helical" evidence="1">
    <location>
        <begin position="67"/>
        <end position="90"/>
    </location>
</feature>
<gene>
    <name evidence="2" type="ORF">STAIW_v1c07800</name>
</gene>
<dbReference type="eggNOG" id="COG1277">
    <property type="taxonomic scope" value="Bacteria"/>
</dbReference>
<evidence type="ECO:0000313" key="2">
    <source>
        <dbReference type="EMBL" id="AGR41376.1"/>
    </source>
</evidence>
<feature type="transmembrane region" description="Helical" evidence="1">
    <location>
        <begin position="36"/>
        <end position="55"/>
    </location>
</feature>
<keyword evidence="3" id="KW-1185">Reference proteome</keyword>
<keyword evidence="1" id="KW-0472">Membrane</keyword>
<dbReference type="CDD" id="cd00146">
    <property type="entry name" value="PKD"/>
    <property type="match status" value="1"/>
</dbReference>
<protein>
    <submittedName>
        <fullName evidence="2">ABC transporter permease</fullName>
    </submittedName>
</protein>
<dbReference type="EMBL" id="CP005074">
    <property type="protein sequence ID" value="AGR41376.1"/>
    <property type="molecule type" value="Genomic_DNA"/>
</dbReference>
<dbReference type="STRING" id="1276220.STAIW_v1c07800"/>
<reference evidence="2 3" key="1">
    <citation type="journal article" date="2013" name="Genome Biol. Evol.">
        <title>Comparison of metabolic capacities and inference of gene content evolution in mosquito-associated Spiroplasma diminutum and S. taiwanense.</title>
        <authorList>
            <person name="Lo W.S."/>
            <person name="Ku C."/>
            <person name="Chen L.L."/>
            <person name="Chang T.H."/>
            <person name="Kuo C.H."/>
        </authorList>
    </citation>
    <scope>NUCLEOTIDE SEQUENCE [LARGE SCALE GENOMIC DNA]</scope>
    <source>
        <strain evidence="2">CT-1</strain>
    </source>
</reference>
<sequence length="596" mass="70164">MLNQINKKQLKKRSISFFTMFKIDFKLMFFDKASSIIIFIASALAVLFGFILLAIKSGEQFIIYYNYYFLFITGIIWIILIMRLVFLFMYSKIEDKTIYIISTQTISRSKIFLTQTIALFTYVSMLILTNFLIINIFALITNLKNTNVILNATLVHMIYLFLISYLLINFFTLLSLFLKNQITTIIITLILALSFIASLPYQFISVSEKNENLYFTSPNGNLYVEKIEEIYKAFDLQEHIKNEKIKYKYLSKFINDFFIINNFLRENSNWTNQATVNARFNFWEQLDIIENTNSLISANNLTISKLPTNWSDTCNSNDGDTCIKLGDSVNVSITQKNKFITLESLKTLVDEQTDDSKKLVLNDLYNFSIALLEDFSSTEEYQNQYYKWYGDLLNFDDGQIKLSSNPNVSETYTKTYLVDGYRLHFVDGINSIGFIRDANAKKLFNEILYDPLYIAIRVLEQYFINYTSTYITLTNYSLDTSKNEWINYKNRRNLYNTFFYLNSIANMFSLYTKYSGESWDDIWFNNQSDSYIILSEQHNLFLSYSTYYFDLDETNKIKPETYNNFVNPYYFAIAQLIIALFNNLICLNVYKKKDFV</sequence>
<dbReference type="AlphaFoldDB" id="S5LXN8"/>
<dbReference type="Proteomes" id="UP000014984">
    <property type="component" value="Chromosome"/>
</dbReference>
<dbReference type="KEGG" id="stai:STAIW_v1c07800"/>
<feature type="transmembrane region" description="Helical" evidence="1">
    <location>
        <begin position="111"/>
        <end position="138"/>
    </location>
</feature>
<evidence type="ECO:0000256" key="1">
    <source>
        <dbReference type="SAM" id="Phobius"/>
    </source>
</evidence>
<name>S5LXN8_9MOLU</name>
<keyword evidence="1" id="KW-0812">Transmembrane</keyword>
<accession>S5LXN8</accession>
<evidence type="ECO:0000313" key="3">
    <source>
        <dbReference type="Proteomes" id="UP000014984"/>
    </source>
</evidence>
<feature type="transmembrane region" description="Helical" evidence="1">
    <location>
        <begin position="569"/>
        <end position="590"/>
    </location>
</feature>
<feature type="transmembrane region" description="Helical" evidence="1">
    <location>
        <begin position="185"/>
        <end position="204"/>
    </location>
</feature>